<evidence type="ECO:0000259" key="4">
    <source>
        <dbReference type="PROSITE" id="PS50995"/>
    </source>
</evidence>
<dbReference type="InterPro" id="IPR039422">
    <property type="entry name" value="MarR/SlyA-like"/>
</dbReference>
<sequence>MTEEQELNTRFKGGPSESPGLLLWRTTMRWQRVMTAALAPLDLTHVQFVLLASAMWLGRNGQPPNQVQLAAQAGTEVKMTSDVVARLEAKGLIARETDPHDSRAKVIRVTASGAAAAQRAIMAVEAADAEFFEPVDETQLVELLRQLAGEIR</sequence>
<dbReference type="Proteomes" id="UP000483035">
    <property type="component" value="Unassembled WGS sequence"/>
</dbReference>
<dbReference type="EMBL" id="WUEY01000003">
    <property type="protein sequence ID" value="NEI69625.1"/>
    <property type="molecule type" value="Genomic_DNA"/>
</dbReference>
<evidence type="ECO:0000313" key="6">
    <source>
        <dbReference type="Proteomes" id="UP000483035"/>
    </source>
</evidence>
<accession>A0A6L9U140</accession>
<proteinExistence type="predicted"/>
<dbReference type="InterPro" id="IPR000835">
    <property type="entry name" value="HTH_MarR-typ"/>
</dbReference>
<dbReference type="SMART" id="SM00347">
    <property type="entry name" value="HTH_MARR"/>
    <property type="match status" value="1"/>
</dbReference>
<dbReference type="GO" id="GO:0006950">
    <property type="term" value="P:response to stress"/>
    <property type="evidence" value="ECO:0007669"/>
    <property type="project" value="TreeGrafter"/>
</dbReference>
<name>A0A6L9U140_9HYPH</name>
<evidence type="ECO:0000256" key="2">
    <source>
        <dbReference type="ARBA" id="ARBA00023125"/>
    </source>
</evidence>
<keyword evidence="2" id="KW-0238">DNA-binding</keyword>
<dbReference type="PANTHER" id="PTHR33164:SF64">
    <property type="entry name" value="TRANSCRIPTIONAL REGULATOR SLYA"/>
    <property type="match status" value="1"/>
</dbReference>
<gene>
    <name evidence="5" type="ORF">GR212_08585</name>
</gene>
<dbReference type="Gene3D" id="1.10.10.10">
    <property type="entry name" value="Winged helix-like DNA-binding domain superfamily/Winged helix DNA-binding domain"/>
    <property type="match status" value="1"/>
</dbReference>
<evidence type="ECO:0000313" key="5">
    <source>
        <dbReference type="EMBL" id="NEI69625.1"/>
    </source>
</evidence>
<keyword evidence="3" id="KW-0804">Transcription</keyword>
<reference evidence="5 6" key="1">
    <citation type="submission" date="2019-12" db="EMBL/GenBank/DDBJ databases">
        <title>Rhizobium genotypes associated with high levels of biological nitrogen fixation by grain legumes in a temperate-maritime cropping system.</title>
        <authorList>
            <person name="Maluk M."/>
            <person name="Francesc Ferrando Molina F."/>
            <person name="Lopez Del Egido L."/>
            <person name="Lafos M."/>
            <person name="Langarica-Fuentes A."/>
            <person name="Gebre Yohannes G."/>
            <person name="Young M.W."/>
            <person name="Martin P."/>
            <person name="Gantlett R."/>
            <person name="Kenicer G."/>
            <person name="Hawes C."/>
            <person name="Begg G.S."/>
            <person name="Quilliam R.S."/>
            <person name="Squire G.R."/>
            <person name="Poole P.S."/>
            <person name="Young P.W."/>
            <person name="Iannetta P.M."/>
            <person name="James E.K."/>
        </authorList>
    </citation>
    <scope>NUCLEOTIDE SEQUENCE [LARGE SCALE GENOMIC DNA]</scope>
    <source>
        <strain evidence="5 6">JHI1118</strain>
    </source>
</reference>
<protein>
    <submittedName>
        <fullName evidence="5">MarR family transcriptional regulator</fullName>
    </submittedName>
</protein>
<dbReference type="Pfam" id="PF01047">
    <property type="entry name" value="MarR"/>
    <property type="match status" value="1"/>
</dbReference>
<dbReference type="InterPro" id="IPR036390">
    <property type="entry name" value="WH_DNA-bd_sf"/>
</dbReference>
<dbReference type="GO" id="GO:0003677">
    <property type="term" value="F:DNA binding"/>
    <property type="evidence" value="ECO:0007669"/>
    <property type="project" value="UniProtKB-KW"/>
</dbReference>
<organism evidence="5 6">
    <name type="scientific">Rhizobium lusitanum</name>
    <dbReference type="NCBI Taxonomy" id="293958"/>
    <lineage>
        <taxon>Bacteria</taxon>
        <taxon>Pseudomonadati</taxon>
        <taxon>Pseudomonadota</taxon>
        <taxon>Alphaproteobacteria</taxon>
        <taxon>Hyphomicrobiales</taxon>
        <taxon>Rhizobiaceae</taxon>
        <taxon>Rhizobium/Agrobacterium group</taxon>
        <taxon>Rhizobium</taxon>
    </lineage>
</organism>
<feature type="domain" description="HTH marR-type" evidence="4">
    <location>
        <begin position="16"/>
        <end position="152"/>
    </location>
</feature>
<dbReference type="AlphaFoldDB" id="A0A6L9U140"/>
<evidence type="ECO:0000256" key="3">
    <source>
        <dbReference type="ARBA" id="ARBA00023163"/>
    </source>
</evidence>
<keyword evidence="1" id="KW-0805">Transcription regulation</keyword>
<comment type="caution">
    <text evidence="5">The sequence shown here is derived from an EMBL/GenBank/DDBJ whole genome shotgun (WGS) entry which is preliminary data.</text>
</comment>
<dbReference type="InterPro" id="IPR036388">
    <property type="entry name" value="WH-like_DNA-bd_sf"/>
</dbReference>
<evidence type="ECO:0000256" key="1">
    <source>
        <dbReference type="ARBA" id="ARBA00023015"/>
    </source>
</evidence>
<dbReference type="GO" id="GO:0003700">
    <property type="term" value="F:DNA-binding transcription factor activity"/>
    <property type="evidence" value="ECO:0007669"/>
    <property type="project" value="InterPro"/>
</dbReference>
<dbReference type="PANTHER" id="PTHR33164">
    <property type="entry name" value="TRANSCRIPTIONAL REGULATOR, MARR FAMILY"/>
    <property type="match status" value="1"/>
</dbReference>
<dbReference type="PROSITE" id="PS50995">
    <property type="entry name" value="HTH_MARR_2"/>
    <property type="match status" value="1"/>
</dbReference>
<dbReference type="RefSeq" id="WP_163986072.1">
    <property type="nucleotide sequence ID" value="NZ_WUEY01000003.1"/>
</dbReference>
<dbReference type="SUPFAM" id="SSF46785">
    <property type="entry name" value="Winged helix' DNA-binding domain"/>
    <property type="match status" value="1"/>
</dbReference>